<dbReference type="SUPFAM" id="SSF54427">
    <property type="entry name" value="NTF2-like"/>
    <property type="match status" value="1"/>
</dbReference>
<feature type="signal peptide" evidence="1">
    <location>
        <begin position="1"/>
        <end position="26"/>
    </location>
</feature>
<reference evidence="2 3" key="1">
    <citation type="submission" date="2024-02" db="EMBL/GenBank/DDBJ databases">
        <title>A novel Gemmatimonadota bacterium.</title>
        <authorList>
            <person name="Du Z.-J."/>
            <person name="Ye Y.-Q."/>
        </authorList>
    </citation>
    <scope>NUCLEOTIDE SEQUENCE [LARGE SCALE GENOMIC DNA]</scope>
    <source>
        <strain evidence="2 3">DH-20</strain>
    </source>
</reference>
<evidence type="ECO:0008006" key="4">
    <source>
        <dbReference type="Google" id="ProtNLM"/>
    </source>
</evidence>
<name>A0ABU9E7W5_9BACT</name>
<accession>A0ABU9E7W5</accession>
<dbReference type="Gene3D" id="3.10.450.50">
    <property type="match status" value="1"/>
</dbReference>
<evidence type="ECO:0000256" key="1">
    <source>
        <dbReference type="SAM" id="SignalP"/>
    </source>
</evidence>
<feature type="chain" id="PRO_5045098566" description="Nuclear transport factor 2 family protein" evidence="1">
    <location>
        <begin position="27"/>
        <end position="165"/>
    </location>
</feature>
<gene>
    <name evidence="2" type="ORF">WI372_07575</name>
</gene>
<comment type="caution">
    <text evidence="2">The sequence shown here is derived from an EMBL/GenBank/DDBJ whole genome shotgun (WGS) entry which is preliminary data.</text>
</comment>
<sequence>MNRIRGIAGRSLAAAVWVALTSVSLAAQTARPDDVATIDGIIAAYYEVISGPAGEAADVARDRSLHHPEAWVSIAGVGGDGAPTVRVVSLDEYHGDAGPRSQAFWEWETDRVVQRSGNMAHVWSSYASAREPDGEPFATGVNSITLFHDGDRWWIMGWMFDSSAG</sequence>
<dbReference type="EMBL" id="JBBHLI010000003">
    <property type="protein sequence ID" value="MEK9500832.1"/>
    <property type="molecule type" value="Genomic_DNA"/>
</dbReference>
<proteinExistence type="predicted"/>
<dbReference type="InterPro" id="IPR032710">
    <property type="entry name" value="NTF2-like_dom_sf"/>
</dbReference>
<keyword evidence="1" id="KW-0732">Signal</keyword>
<dbReference type="RefSeq" id="WP_405284187.1">
    <property type="nucleotide sequence ID" value="NZ_CP144380.1"/>
</dbReference>
<keyword evidence="3" id="KW-1185">Reference proteome</keyword>
<organism evidence="2 3">
    <name type="scientific">Gaopeijia maritima</name>
    <dbReference type="NCBI Taxonomy" id="3119007"/>
    <lineage>
        <taxon>Bacteria</taxon>
        <taxon>Pseudomonadati</taxon>
        <taxon>Gemmatimonadota</taxon>
        <taxon>Longimicrobiia</taxon>
        <taxon>Gaopeijiales</taxon>
        <taxon>Gaopeijiaceae</taxon>
        <taxon>Gaopeijia</taxon>
    </lineage>
</organism>
<dbReference type="Proteomes" id="UP001484239">
    <property type="component" value="Unassembled WGS sequence"/>
</dbReference>
<evidence type="ECO:0000313" key="3">
    <source>
        <dbReference type="Proteomes" id="UP001484239"/>
    </source>
</evidence>
<protein>
    <recommendedName>
        <fullName evidence="4">Nuclear transport factor 2 family protein</fullName>
    </recommendedName>
</protein>
<evidence type="ECO:0000313" key="2">
    <source>
        <dbReference type="EMBL" id="MEK9500832.1"/>
    </source>
</evidence>